<organism evidence="1 2">
    <name type="scientific">Saguinus oedipus</name>
    <name type="common">Cotton-top tamarin</name>
    <name type="synonym">Oedipomidas oedipus</name>
    <dbReference type="NCBI Taxonomy" id="9490"/>
    <lineage>
        <taxon>Eukaryota</taxon>
        <taxon>Metazoa</taxon>
        <taxon>Chordata</taxon>
        <taxon>Craniata</taxon>
        <taxon>Vertebrata</taxon>
        <taxon>Euteleostomi</taxon>
        <taxon>Mammalia</taxon>
        <taxon>Eutheria</taxon>
        <taxon>Euarchontoglires</taxon>
        <taxon>Primates</taxon>
        <taxon>Haplorrhini</taxon>
        <taxon>Platyrrhini</taxon>
        <taxon>Cebidae</taxon>
        <taxon>Callitrichinae</taxon>
        <taxon>Saguinus</taxon>
    </lineage>
</organism>
<dbReference type="EMBL" id="JASSZA010000022">
    <property type="protein sequence ID" value="KAK2084823.1"/>
    <property type="molecule type" value="Genomic_DNA"/>
</dbReference>
<name>A0ABQ9TJB8_SAGOE</name>
<feature type="non-terminal residue" evidence="1">
    <location>
        <position position="106"/>
    </location>
</feature>
<reference evidence="1 2" key="1">
    <citation type="submission" date="2023-05" db="EMBL/GenBank/DDBJ databases">
        <title>B98-5 Cell Line De Novo Hybrid Assembly: An Optical Mapping Approach.</title>
        <authorList>
            <person name="Kananen K."/>
            <person name="Auerbach J.A."/>
            <person name="Kautto E."/>
            <person name="Blachly J.S."/>
        </authorList>
    </citation>
    <scope>NUCLEOTIDE SEQUENCE [LARGE SCALE GENOMIC DNA]</scope>
    <source>
        <strain evidence="1">B95-8</strain>
        <tissue evidence="1">Cell line</tissue>
    </source>
</reference>
<accession>A0ABQ9TJB8</accession>
<evidence type="ECO:0000313" key="2">
    <source>
        <dbReference type="Proteomes" id="UP001266305"/>
    </source>
</evidence>
<sequence>MTWPRSNAYHQDAVAKKHFVFDKEMSLLQLHWVLAHLPGPVPDQSHASSHGNPGGGEHIAISALQKHRSSKPREELRLGWVHECFITVLLSSYPHAKRVRTRLPSY</sequence>
<comment type="caution">
    <text evidence="1">The sequence shown here is derived from an EMBL/GenBank/DDBJ whole genome shotgun (WGS) entry which is preliminary data.</text>
</comment>
<evidence type="ECO:0000313" key="1">
    <source>
        <dbReference type="EMBL" id="KAK2084823.1"/>
    </source>
</evidence>
<dbReference type="Proteomes" id="UP001266305">
    <property type="component" value="Unassembled WGS sequence"/>
</dbReference>
<keyword evidence="2" id="KW-1185">Reference proteome</keyword>
<proteinExistence type="predicted"/>
<protein>
    <submittedName>
        <fullName evidence="1">Uncharacterized protein</fullName>
    </submittedName>
</protein>
<gene>
    <name evidence="1" type="ORF">P7K49_037856</name>
</gene>